<evidence type="ECO:0000313" key="7">
    <source>
        <dbReference type="EMBL" id="CAA2625015.1"/>
    </source>
</evidence>
<dbReference type="Pfam" id="PF00150">
    <property type="entry name" value="Cellulase"/>
    <property type="match status" value="1"/>
</dbReference>
<sequence length="543" mass="60198">MPKSPYLLFLPDLSTQTYLHRHSASSSRHKGCKFGGWLVTEGWIKPSLFDGIINKDLLDGTQIQVFSVARGKYLSAENGGGSIIVANRSSPLAGNLHTMEGRLDPLPVPGFLKQFVGVNTGGKAVAVITQPGPLETFEIVRNTGDPNRVRIRASNGLFLQARTESSVTADFTGNSSWGNDDPSVFWMRNLGTMRGEYQVTNGYGPSRAPTVMRGGKDDPPPSSPFLVKIFTPKVETVMLLSQEHWQSFIVEQDFKFMKDKGLNTVRIPVGWWIASDPTPPPPFVGGSLAALDNAFSWADKYGLKVIINLHAAPGSQNGYEHSGTRDGRIEWGVAAGSVEKTVSVIEFLSQRYAGRPSLIAVELINEPRAEGVPFDKLKSYYQAGYDAVRRHTTTAYVIMSARLSADDTEFIPFASSLDGTVLDVHYYHVYSIMFLGWTAQQNINYVYKDRASQLAALTKSNGGLSLSLFFLYLTPFIIVVAVGEWVAEWNVIGATPDDYRRFAEAQQKVFNNASFGWAYWTYKNVNNHWSLQWMITNGYITLL</sequence>
<dbReference type="Gene3D" id="2.80.10.50">
    <property type="match status" value="1"/>
</dbReference>
<evidence type="ECO:0000259" key="5">
    <source>
        <dbReference type="Pfam" id="PF00150"/>
    </source>
</evidence>
<dbReference type="GO" id="GO:0051017">
    <property type="term" value="P:actin filament bundle assembly"/>
    <property type="evidence" value="ECO:0007669"/>
    <property type="project" value="TreeGrafter"/>
</dbReference>
<dbReference type="PANTHER" id="PTHR10551:SF14">
    <property type="entry name" value="CELLULASE CONTAINING PROTEIN, EXPRESSED"/>
    <property type="match status" value="1"/>
</dbReference>
<organism evidence="7">
    <name type="scientific">Spirodela intermedia</name>
    <name type="common">Intermediate duckweed</name>
    <dbReference type="NCBI Taxonomy" id="51605"/>
    <lineage>
        <taxon>Eukaryota</taxon>
        <taxon>Viridiplantae</taxon>
        <taxon>Streptophyta</taxon>
        <taxon>Embryophyta</taxon>
        <taxon>Tracheophyta</taxon>
        <taxon>Spermatophyta</taxon>
        <taxon>Magnoliopsida</taxon>
        <taxon>Liliopsida</taxon>
        <taxon>Araceae</taxon>
        <taxon>Lemnoideae</taxon>
        <taxon>Spirodela</taxon>
    </lineage>
</organism>
<name>A0A7I8J4W6_SPIIN</name>
<dbReference type="AlphaFoldDB" id="A0A7I8J4W6"/>
<keyword evidence="2 4" id="KW-0378">Hydrolase</keyword>
<proteinExistence type="inferred from homology"/>
<evidence type="ECO:0000256" key="2">
    <source>
        <dbReference type="ARBA" id="ARBA00022801"/>
    </source>
</evidence>
<feature type="domain" description="Glycoside hydrolase family 5" evidence="5">
    <location>
        <begin position="244"/>
        <end position="523"/>
    </location>
</feature>
<dbReference type="EMBL" id="CACRZD030000008">
    <property type="protein sequence ID" value="CAA6664430.1"/>
    <property type="molecule type" value="Genomic_DNA"/>
</dbReference>
<dbReference type="GO" id="GO:0004553">
    <property type="term" value="F:hydrolase activity, hydrolyzing O-glycosyl compounds"/>
    <property type="evidence" value="ECO:0007669"/>
    <property type="project" value="InterPro"/>
</dbReference>
<accession>A0A7I8J4W6</accession>
<dbReference type="EMBL" id="LR743595">
    <property type="protein sequence ID" value="CAA2625015.1"/>
    <property type="molecule type" value="Genomic_DNA"/>
</dbReference>
<dbReference type="GO" id="GO:0005737">
    <property type="term" value="C:cytoplasm"/>
    <property type="evidence" value="ECO:0007669"/>
    <property type="project" value="TreeGrafter"/>
</dbReference>
<dbReference type="SUPFAM" id="SSF51445">
    <property type="entry name" value="(Trans)glycosidases"/>
    <property type="match status" value="1"/>
</dbReference>
<dbReference type="GO" id="GO:0000272">
    <property type="term" value="P:polysaccharide catabolic process"/>
    <property type="evidence" value="ECO:0007669"/>
    <property type="project" value="InterPro"/>
</dbReference>
<dbReference type="SUPFAM" id="SSF50405">
    <property type="entry name" value="Actin-crosslinking proteins"/>
    <property type="match status" value="1"/>
</dbReference>
<reference evidence="7 8" key="1">
    <citation type="submission" date="2019-12" db="EMBL/GenBank/DDBJ databases">
        <authorList>
            <person name="Scholz U."/>
            <person name="Mascher M."/>
            <person name="Fiebig A."/>
        </authorList>
    </citation>
    <scope>NUCLEOTIDE SEQUENCE</scope>
</reference>
<dbReference type="GO" id="GO:0051015">
    <property type="term" value="F:actin filament binding"/>
    <property type="evidence" value="ECO:0007669"/>
    <property type="project" value="InterPro"/>
</dbReference>
<evidence type="ECO:0000256" key="3">
    <source>
        <dbReference type="ARBA" id="ARBA00023295"/>
    </source>
</evidence>
<dbReference type="CDD" id="cd00257">
    <property type="entry name" value="beta-trefoil_FSCN-like"/>
    <property type="match status" value="1"/>
</dbReference>
<dbReference type="GO" id="GO:0015629">
    <property type="term" value="C:actin cytoskeleton"/>
    <property type="evidence" value="ECO:0007669"/>
    <property type="project" value="TreeGrafter"/>
</dbReference>
<evidence type="ECO:0000259" key="6">
    <source>
        <dbReference type="Pfam" id="PF25490"/>
    </source>
</evidence>
<keyword evidence="8" id="KW-1185">Reference proteome</keyword>
<dbReference type="InterPro" id="IPR057232">
    <property type="entry name" value="DUF7910"/>
</dbReference>
<dbReference type="GO" id="GO:0007163">
    <property type="term" value="P:establishment or maintenance of cell polarity"/>
    <property type="evidence" value="ECO:0007669"/>
    <property type="project" value="TreeGrafter"/>
</dbReference>
<evidence type="ECO:0000256" key="1">
    <source>
        <dbReference type="ARBA" id="ARBA00005641"/>
    </source>
</evidence>
<dbReference type="InterPro" id="IPR018087">
    <property type="entry name" value="Glyco_hydro_5_CS"/>
</dbReference>
<dbReference type="InterPro" id="IPR017853">
    <property type="entry name" value="GH"/>
</dbReference>
<dbReference type="Pfam" id="PF25490">
    <property type="entry name" value="DUF7910"/>
    <property type="match status" value="1"/>
</dbReference>
<evidence type="ECO:0000313" key="8">
    <source>
        <dbReference type="Proteomes" id="UP001189122"/>
    </source>
</evidence>
<protein>
    <submittedName>
        <fullName evidence="7">Uncharacterized protein</fullName>
    </submittedName>
</protein>
<dbReference type="PANTHER" id="PTHR10551">
    <property type="entry name" value="FASCIN"/>
    <property type="match status" value="1"/>
</dbReference>
<evidence type="ECO:0000256" key="4">
    <source>
        <dbReference type="RuleBase" id="RU361153"/>
    </source>
</evidence>
<dbReference type="Proteomes" id="UP001189122">
    <property type="component" value="Unassembled WGS sequence"/>
</dbReference>
<dbReference type="PROSITE" id="PS00659">
    <property type="entry name" value="GLYCOSYL_HYDROL_F5"/>
    <property type="match status" value="1"/>
</dbReference>
<dbReference type="InterPro" id="IPR008999">
    <property type="entry name" value="Actin-crosslinking"/>
</dbReference>
<gene>
    <name evidence="7" type="ORF">SI7747_08010819</name>
</gene>
<dbReference type="InterPro" id="IPR010431">
    <property type="entry name" value="Fascin"/>
</dbReference>
<dbReference type="Gene3D" id="3.20.20.80">
    <property type="entry name" value="Glycosidases"/>
    <property type="match status" value="1"/>
</dbReference>
<dbReference type="InterPro" id="IPR001547">
    <property type="entry name" value="Glyco_hydro_5"/>
</dbReference>
<feature type="domain" description="DUF7910" evidence="6">
    <location>
        <begin position="54"/>
        <end position="188"/>
    </location>
</feature>
<comment type="similarity">
    <text evidence="1 4">Belongs to the glycosyl hydrolase 5 (cellulase A) family.</text>
</comment>
<dbReference type="GO" id="GO:0016477">
    <property type="term" value="P:cell migration"/>
    <property type="evidence" value="ECO:0007669"/>
    <property type="project" value="TreeGrafter"/>
</dbReference>
<keyword evidence="3 4" id="KW-0326">Glycosidase</keyword>